<feature type="transmembrane region" description="Helical" evidence="7">
    <location>
        <begin position="87"/>
        <end position="107"/>
    </location>
</feature>
<dbReference type="Proteomes" id="UP000546126">
    <property type="component" value="Unassembled WGS sequence"/>
</dbReference>
<comment type="subcellular location">
    <subcellularLocation>
        <location evidence="1 7">Cell membrane</location>
        <topology evidence="1 7">Multi-pass membrane protein</topology>
    </subcellularLocation>
</comment>
<feature type="transmembrane region" description="Helical" evidence="7">
    <location>
        <begin position="127"/>
        <end position="150"/>
    </location>
</feature>
<keyword evidence="5 7" id="KW-1133">Transmembrane helix</keyword>
<evidence type="ECO:0000256" key="4">
    <source>
        <dbReference type="ARBA" id="ARBA00022692"/>
    </source>
</evidence>
<keyword evidence="6 7" id="KW-0472">Membrane</keyword>
<dbReference type="PANTHER" id="PTHR43744">
    <property type="entry name" value="ABC TRANSPORTER PERMEASE PROTEIN MG189-RELATED-RELATED"/>
    <property type="match status" value="1"/>
</dbReference>
<dbReference type="PANTHER" id="PTHR43744:SF12">
    <property type="entry name" value="ABC TRANSPORTER PERMEASE PROTEIN MG189-RELATED"/>
    <property type="match status" value="1"/>
</dbReference>
<dbReference type="AlphaFoldDB" id="A0A7Y6MCE8"/>
<gene>
    <name evidence="9" type="ORF">HT134_17155</name>
</gene>
<protein>
    <submittedName>
        <fullName evidence="9">Carbohydrate ABC transporter permease</fullName>
    </submittedName>
</protein>
<dbReference type="CDD" id="cd06261">
    <property type="entry name" value="TM_PBP2"/>
    <property type="match status" value="1"/>
</dbReference>
<evidence type="ECO:0000256" key="5">
    <source>
        <dbReference type="ARBA" id="ARBA00022989"/>
    </source>
</evidence>
<evidence type="ECO:0000259" key="8">
    <source>
        <dbReference type="PROSITE" id="PS50928"/>
    </source>
</evidence>
<proteinExistence type="inferred from homology"/>
<name>A0A7Y6MCE8_9ACTN</name>
<evidence type="ECO:0000313" key="9">
    <source>
        <dbReference type="EMBL" id="NUW41855.1"/>
    </source>
</evidence>
<evidence type="ECO:0000313" key="10">
    <source>
        <dbReference type="Proteomes" id="UP000546126"/>
    </source>
</evidence>
<keyword evidence="4 7" id="KW-0812">Transmembrane</keyword>
<feature type="transmembrane region" description="Helical" evidence="7">
    <location>
        <begin position="60"/>
        <end position="80"/>
    </location>
</feature>
<keyword evidence="2 7" id="KW-0813">Transport</keyword>
<dbReference type="GO" id="GO:0055085">
    <property type="term" value="P:transmembrane transport"/>
    <property type="evidence" value="ECO:0007669"/>
    <property type="project" value="InterPro"/>
</dbReference>
<reference evidence="9 10" key="1">
    <citation type="submission" date="2020-06" db="EMBL/GenBank/DDBJ databases">
        <authorList>
            <person name="Chanama M."/>
        </authorList>
    </citation>
    <scope>NUCLEOTIDE SEQUENCE [LARGE SCALE GENOMIC DNA]</scope>
    <source>
        <strain evidence="9 10">TBRC6557</strain>
    </source>
</reference>
<evidence type="ECO:0000256" key="3">
    <source>
        <dbReference type="ARBA" id="ARBA00022475"/>
    </source>
</evidence>
<accession>A0A7Y6MCE8</accession>
<keyword evidence="10" id="KW-1185">Reference proteome</keyword>
<comment type="caution">
    <text evidence="9">The sequence shown here is derived from an EMBL/GenBank/DDBJ whole genome shotgun (WGS) entry which is preliminary data.</text>
</comment>
<dbReference type="PROSITE" id="PS50928">
    <property type="entry name" value="ABC_TM1"/>
    <property type="match status" value="1"/>
</dbReference>
<dbReference type="EMBL" id="JABWGO010000003">
    <property type="protein sequence ID" value="NUW41855.1"/>
    <property type="molecule type" value="Genomic_DNA"/>
</dbReference>
<evidence type="ECO:0000256" key="2">
    <source>
        <dbReference type="ARBA" id="ARBA00022448"/>
    </source>
</evidence>
<feature type="domain" description="ABC transmembrane type-1" evidence="8">
    <location>
        <begin position="55"/>
        <end position="246"/>
    </location>
</feature>
<dbReference type="InterPro" id="IPR035906">
    <property type="entry name" value="MetI-like_sf"/>
</dbReference>
<feature type="transmembrane region" description="Helical" evidence="7">
    <location>
        <begin position="171"/>
        <end position="192"/>
    </location>
</feature>
<comment type="similarity">
    <text evidence="7">Belongs to the binding-protein-dependent transport system permease family.</text>
</comment>
<sequence>MAGCAVAFVFPLYVLLMVALKRPQDVAADVLAPPFPVYWGNLAEAWSSAEMGKALVNSTVVTSLSVMMLVLTGSLASFALARWKRGLGYGVFLLFVLGLVIPLQLGMIPLYQLMRDAGLLKTYTSLIVFYTGHELPLTVFLYCGFLRALPRAYEEAAYVDGATAFQAFRRVVFPMLRPVTGTVIILNALFIWNDFLTPMLYVSGTAQQTVPVAVFSFVGEYSSDWGIIFAGLAIAVAPILVLYFVFQRHIIKGFAGGLKG</sequence>
<dbReference type="SUPFAM" id="SSF161098">
    <property type="entry name" value="MetI-like"/>
    <property type="match status" value="1"/>
</dbReference>
<evidence type="ECO:0000256" key="6">
    <source>
        <dbReference type="ARBA" id="ARBA00023136"/>
    </source>
</evidence>
<dbReference type="Gene3D" id="1.10.3720.10">
    <property type="entry name" value="MetI-like"/>
    <property type="match status" value="1"/>
</dbReference>
<dbReference type="GO" id="GO:0005886">
    <property type="term" value="C:plasma membrane"/>
    <property type="evidence" value="ECO:0007669"/>
    <property type="project" value="UniProtKB-SubCell"/>
</dbReference>
<dbReference type="InterPro" id="IPR000515">
    <property type="entry name" value="MetI-like"/>
</dbReference>
<keyword evidence="3" id="KW-1003">Cell membrane</keyword>
<feature type="transmembrane region" description="Helical" evidence="7">
    <location>
        <begin position="225"/>
        <end position="246"/>
    </location>
</feature>
<organism evidence="9 10">
    <name type="scientific">Nonomuraea rhodomycinica</name>
    <dbReference type="NCBI Taxonomy" id="1712872"/>
    <lineage>
        <taxon>Bacteria</taxon>
        <taxon>Bacillati</taxon>
        <taxon>Actinomycetota</taxon>
        <taxon>Actinomycetes</taxon>
        <taxon>Streptosporangiales</taxon>
        <taxon>Streptosporangiaceae</taxon>
        <taxon>Nonomuraea</taxon>
    </lineage>
</organism>
<evidence type="ECO:0000256" key="7">
    <source>
        <dbReference type="RuleBase" id="RU363032"/>
    </source>
</evidence>
<evidence type="ECO:0000256" key="1">
    <source>
        <dbReference type="ARBA" id="ARBA00004651"/>
    </source>
</evidence>
<dbReference type="Pfam" id="PF00528">
    <property type="entry name" value="BPD_transp_1"/>
    <property type="match status" value="1"/>
</dbReference>